<reference evidence="1" key="1">
    <citation type="journal article" date="2004" name="Nature">
        <title>Genome duplication in the teleost fish Tetraodon nigroviridis reveals the early vertebrate proto-karyotype.</title>
        <authorList>
            <person name="Jaillon O."/>
            <person name="Aury J.-M."/>
            <person name="Brunet F."/>
            <person name="Petit J.-L."/>
            <person name="Stange-Thomann N."/>
            <person name="Mauceli E."/>
            <person name="Bouneau L."/>
            <person name="Fischer C."/>
            <person name="Ozouf-Costaz C."/>
            <person name="Bernot A."/>
            <person name="Nicaud S."/>
            <person name="Jaffe D."/>
            <person name="Fisher S."/>
            <person name="Lutfalla G."/>
            <person name="Dossat C."/>
            <person name="Segurens B."/>
            <person name="Dasilva C."/>
            <person name="Salanoubat M."/>
            <person name="Levy M."/>
            <person name="Boudet N."/>
            <person name="Castellano S."/>
            <person name="Anthouard V."/>
            <person name="Jubin C."/>
            <person name="Castelli V."/>
            <person name="Katinka M."/>
            <person name="Vacherie B."/>
            <person name="Biemont C."/>
            <person name="Skalli Z."/>
            <person name="Cattolico L."/>
            <person name="Poulain J."/>
            <person name="De Berardinis V."/>
            <person name="Cruaud C."/>
            <person name="Duprat S."/>
            <person name="Brottier P."/>
            <person name="Coutanceau J.-P."/>
            <person name="Gouzy J."/>
            <person name="Parra G."/>
            <person name="Lardier G."/>
            <person name="Chapple C."/>
            <person name="McKernan K.J."/>
            <person name="McEwan P."/>
            <person name="Bosak S."/>
            <person name="Kellis M."/>
            <person name="Volff J.-N."/>
            <person name="Guigo R."/>
            <person name="Zody M.C."/>
            <person name="Mesirov J."/>
            <person name="Lindblad-Toh K."/>
            <person name="Birren B."/>
            <person name="Nusbaum C."/>
            <person name="Kahn D."/>
            <person name="Robinson-Rechavi M."/>
            <person name="Laudet V."/>
            <person name="Schachter V."/>
            <person name="Quetier F."/>
            <person name="Saurin W."/>
            <person name="Scarpelli C."/>
            <person name="Wincker P."/>
            <person name="Lander E.S."/>
            <person name="Weissenbach J."/>
            <person name="Roest Crollius H."/>
        </authorList>
    </citation>
    <scope>NUCLEOTIDE SEQUENCE [LARGE SCALE GENOMIC DNA]</scope>
</reference>
<evidence type="ECO:0000313" key="1">
    <source>
        <dbReference type="EMBL" id="CAF90011.1"/>
    </source>
</evidence>
<accession>Q4TAS1</accession>
<sequence length="44" mass="4846">MSNLWTLPTFNGYLIWLSTAELISTSRVILHQLGCLEAAAAEPI</sequence>
<dbReference type="KEGG" id="tng:GSTEN00004073G001"/>
<feature type="non-terminal residue" evidence="1">
    <location>
        <position position="44"/>
    </location>
</feature>
<protein>
    <submittedName>
        <fullName evidence="1">(spotted green pufferfish) hypothetical protein</fullName>
    </submittedName>
</protein>
<reference evidence="1" key="2">
    <citation type="submission" date="2004-02" db="EMBL/GenBank/DDBJ databases">
        <authorList>
            <consortium name="Genoscope"/>
            <consortium name="Whitehead Institute Centre for Genome Research"/>
        </authorList>
    </citation>
    <scope>NUCLEOTIDE SEQUENCE</scope>
</reference>
<name>Q4TAS1_TETNG</name>
<gene>
    <name evidence="1" type="ORF">GSTENG00004073001</name>
</gene>
<proteinExistence type="predicted"/>
<dbReference type="AlphaFoldDB" id="Q4TAS1"/>
<dbReference type="EMBL" id="CAAE01007263">
    <property type="protein sequence ID" value="CAF90011.1"/>
    <property type="molecule type" value="Genomic_DNA"/>
</dbReference>
<organism evidence="1">
    <name type="scientific">Tetraodon nigroviridis</name>
    <name type="common">Spotted green pufferfish</name>
    <name type="synonym">Chelonodon nigroviridis</name>
    <dbReference type="NCBI Taxonomy" id="99883"/>
    <lineage>
        <taxon>Eukaryota</taxon>
        <taxon>Metazoa</taxon>
        <taxon>Chordata</taxon>
        <taxon>Craniata</taxon>
        <taxon>Vertebrata</taxon>
        <taxon>Euteleostomi</taxon>
        <taxon>Actinopterygii</taxon>
        <taxon>Neopterygii</taxon>
        <taxon>Teleostei</taxon>
        <taxon>Neoteleostei</taxon>
        <taxon>Acanthomorphata</taxon>
        <taxon>Eupercaria</taxon>
        <taxon>Tetraodontiformes</taxon>
        <taxon>Tetradontoidea</taxon>
        <taxon>Tetraodontidae</taxon>
        <taxon>Tetraodon</taxon>
    </lineage>
</organism>
<comment type="caution">
    <text evidence="1">The sequence shown here is derived from an EMBL/GenBank/DDBJ whole genome shotgun (WGS) entry which is preliminary data.</text>
</comment>